<keyword evidence="2" id="KW-1185">Reference proteome</keyword>
<accession>A0A317ZE45</accession>
<comment type="caution">
    <text evidence="1">The sequence shown here is derived from an EMBL/GenBank/DDBJ whole genome shotgun (WGS) entry which is preliminary data.</text>
</comment>
<evidence type="ECO:0000313" key="1">
    <source>
        <dbReference type="EMBL" id="PXA03556.1"/>
    </source>
</evidence>
<name>A0A317ZE45_9BACT</name>
<proteinExistence type="predicted"/>
<dbReference type="InParanoid" id="A0A317ZE45"/>
<gene>
    <name evidence="1" type="ORF">DDZ13_11275</name>
</gene>
<organism evidence="1 2">
    <name type="scientific">Coraliomargarita sinensis</name>
    <dbReference type="NCBI Taxonomy" id="2174842"/>
    <lineage>
        <taxon>Bacteria</taxon>
        <taxon>Pseudomonadati</taxon>
        <taxon>Verrucomicrobiota</taxon>
        <taxon>Opitutia</taxon>
        <taxon>Puniceicoccales</taxon>
        <taxon>Coraliomargaritaceae</taxon>
        <taxon>Coraliomargarita</taxon>
    </lineage>
</organism>
<evidence type="ECO:0000313" key="2">
    <source>
        <dbReference type="Proteomes" id="UP000247099"/>
    </source>
</evidence>
<sequence>MRFSLAESLRARTFLSRRSASASDRWIGRFQEYQFPDFSGGNAYAASHPLRLYKRSLVASKLCFVDFYYQKK</sequence>
<dbReference type="Proteomes" id="UP000247099">
    <property type="component" value="Unassembled WGS sequence"/>
</dbReference>
<protein>
    <submittedName>
        <fullName evidence="1">Uncharacterized protein</fullName>
    </submittedName>
</protein>
<dbReference type="EMBL" id="QHJQ01000008">
    <property type="protein sequence ID" value="PXA03556.1"/>
    <property type="molecule type" value="Genomic_DNA"/>
</dbReference>
<reference evidence="1 2" key="1">
    <citation type="submission" date="2018-05" db="EMBL/GenBank/DDBJ databases">
        <title>Coraliomargarita sinensis sp. nov., isolated from a marine solar saltern.</title>
        <authorList>
            <person name="Zhou L.Y."/>
        </authorList>
    </citation>
    <scope>NUCLEOTIDE SEQUENCE [LARGE SCALE GENOMIC DNA]</scope>
    <source>
        <strain evidence="1 2">WN38</strain>
    </source>
</reference>
<dbReference type="AlphaFoldDB" id="A0A317ZE45"/>